<sequence length="285" mass="30032">MSIRTSTRTPLRILTVAGLTAAIGVTTVGHGMSADAATRSFPAKVTLNGRQHIGDSANAKGAVVDKYKAGRQVPVTCQAAHKGTLWDRTTDKLWVPDKYLTTGTDGYVSGMSKCAQDDGSLASKRYGRIDGPRGPQGGTHAQKVDRVIAAATSQTGKGLTYSWGAGGKGGPAYGVGTSPSGYHDSNRFGFDCSGFTLYAFWKGAGVDVGSNTTAQYAHAHRVKRSQMQRGDLVFWGSGSSTHHVAIYLGKGRILEADVPRDSHSVREASLSAPGSDLMPYVVRPV</sequence>
<comment type="similarity">
    <text evidence="1">Belongs to the peptidase C40 family.</text>
</comment>
<dbReference type="PANTHER" id="PTHR47359">
    <property type="entry name" value="PEPTIDOGLYCAN DL-ENDOPEPTIDASE CWLO"/>
    <property type="match status" value="1"/>
</dbReference>
<keyword evidence="7" id="KW-1185">Reference proteome</keyword>
<dbReference type="Gene3D" id="3.90.1720.10">
    <property type="entry name" value="endopeptidase domain like (from Nostoc punctiforme)"/>
    <property type="match status" value="1"/>
</dbReference>
<evidence type="ECO:0000259" key="5">
    <source>
        <dbReference type="PROSITE" id="PS51935"/>
    </source>
</evidence>
<gene>
    <name evidence="6" type="ORF">HNR15_001096</name>
</gene>
<evidence type="ECO:0000313" key="7">
    <source>
        <dbReference type="Proteomes" id="UP000571817"/>
    </source>
</evidence>
<accession>A0A853DDR1</accession>
<dbReference type="InterPro" id="IPR038765">
    <property type="entry name" value="Papain-like_cys_pep_sf"/>
</dbReference>
<dbReference type="Pfam" id="PF00877">
    <property type="entry name" value="NLPC_P60"/>
    <property type="match status" value="1"/>
</dbReference>
<keyword evidence="4" id="KW-0788">Thiol protease</keyword>
<protein>
    <submittedName>
        <fullName evidence="6">Cell wall-associated NlpC family hydrolase</fullName>
    </submittedName>
</protein>
<evidence type="ECO:0000313" key="6">
    <source>
        <dbReference type="EMBL" id="NYJ74133.1"/>
    </source>
</evidence>
<dbReference type="InterPro" id="IPR051794">
    <property type="entry name" value="PG_Endopeptidase_C40"/>
</dbReference>
<dbReference type="SUPFAM" id="SSF54001">
    <property type="entry name" value="Cysteine proteinases"/>
    <property type="match status" value="1"/>
</dbReference>
<dbReference type="GO" id="GO:0006508">
    <property type="term" value="P:proteolysis"/>
    <property type="evidence" value="ECO:0007669"/>
    <property type="project" value="UniProtKB-KW"/>
</dbReference>
<reference evidence="6 7" key="1">
    <citation type="submission" date="2020-07" db="EMBL/GenBank/DDBJ databases">
        <title>Sequencing the genomes of 1000 actinobacteria strains.</title>
        <authorList>
            <person name="Klenk H.-P."/>
        </authorList>
    </citation>
    <scope>NUCLEOTIDE SEQUENCE [LARGE SCALE GENOMIC DNA]</scope>
    <source>
        <strain evidence="6 7">DSM 29531</strain>
    </source>
</reference>
<dbReference type="InterPro" id="IPR000064">
    <property type="entry name" value="NLP_P60_dom"/>
</dbReference>
<dbReference type="RefSeq" id="WP_179479802.1">
    <property type="nucleotide sequence ID" value="NZ_JACCFW010000001.1"/>
</dbReference>
<dbReference type="PANTHER" id="PTHR47359:SF3">
    <property type="entry name" value="NLP_P60 DOMAIN-CONTAINING PROTEIN-RELATED"/>
    <property type="match status" value="1"/>
</dbReference>
<evidence type="ECO:0000256" key="3">
    <source>
        <dbReference type="ARBA" id="ARBA00022801"/>
    </source>
</evidence>
<dbReference type="PROSITE" id="PS51935">
    <property type="entry name" value="NLPC_P60"/>
    <property type="match status" value="1"/>
</dbReference>
<evidence type="ECO:0000256" key="2">
    <source>
        <dbReference type="ARBA" id="ARBA00022670"/>
    </source>
</evidence>
<dbReference type="AlphaFoldDB" id="A0A853DDR1"/>
<organism evidence="6 7">
    <name type="scientific">Allobranchiibius huperziae</name>
    <dbReference type="NCBI Taxonomy" id="1874116"/>
    <lineage>
        <taxon>Bacteria</taxon>
        <taxon>Bacillati</taxon>
        <taxon>Actinomycetota</taxon>
        <taxon>Actinomycetes</taxon>
        <taxon>Micrococcales</taxon>
        <taxon>Dermacoccaceae</taxon>
        <taxon>Allobranchiibius</taxon>
    </lineage>
</organism>
<keyword evidence="2" id="KW-0645">Protease</keyword>
<proteinExistence type="inferred from homology"/>
<feature type="domain" description="NlpC/P60" evidence="5">
    <location>
        <begin position="141"/>
        <end position="285"/>
    </location>
</feature>
<comment type="caution">
    <text evidence="6">The sequence shown here is derived from an EMBL/GenBank/DDBJ whole genome shotgun (WGS) entry which is preliminary data.</text>
</comment>
<dbReference type="EMBL" id="JACCFW010000001">
    <property type="protein sequence ID" value="NYJ74133.1"/>
    <property type="molecule type" value="Genomic_DNA"/>
</dbReference>
<dbReference type="GO" id="GO:0008234">
    <property type="term" value="F:cysteine-type peptidase activity"/>
    <property type="evidence" value="ECO:0007669"/>
    <property type="project" value="UniProtKB-KW"/>
</dbReference>
<name>A0A853DDR1_9MICO</name>
<dbReference type="Proteomes" id="UP000571817">
    <property type="component" value="Unassembled WGS sequence"/>
</dbReference>
<keyword evidence="3 6" id="KW-0378">Hydrolase</keyword>
<evidence type="ECO:0000256" key="1">
    <source>
        <dbReference type="ARBA" id="ARBA00007074"/>
    </source>
</evidence>
<evidence type="ECO:0000256" key="4">
    <source>
        <dbReference type="ARBA" id="ARBA00022807"/>
    </source>
</evidence>